<dbReference type="InterPro" id="IPR009071">
    <property type="entry name" value="HMG_box_dom"/>
</dbReference>
<evidence type="ECO:0000256" key="4">
    <source>
        <dbReference type="ARBA" id="ARBA00023002"/>
    </source>
</evidence>
<evidence type="ECO:0000256" key="9">
    <source>
        <dbReference type="SAM" id="Phobius"/>
    </source>
</evidence>
<dbReference type="EMBL" id="CAJNOO010000752">
    <property type="protein sequence ID" value="CAF1025720.1"/>
    <property type="molecule type" value="Genomic_DNA"/>
</dbReference>
<dbReference type="OrthoDB" id="20772at2759"/>
<gene>
    <name evidence="13" type="ORF">FNK824_LOCUS5860</name>
    <name evidence="14" type="ORF">OTI717_LOCUS15847</name>
    <name evidence="11" type="ORF">RFH988_LOCUS15433</name>
    <name evidence="12" type="ORF">SEV965_LOCUS13728</name>
</gene>
<organism evidence="12 15">
    <name type="scientific">Rotaria sordida</name>
    <dbReference type="NCBI Taxonomy" id="392033"/>
    <lineage>
        <taxon>Eukaryota</taxon>
        <taxon>Metazoa</taxon>
        <taxon>Spiralia</taxon>
        <taxon>Gnathifera</taxon>
        <taxon>Rotifera</taxon>
        <taxon>Eurotatoria</taxon>
        <taxon>Bdelloidea</taxon>
        <taxon>Philodinida</taxon>
        <taxon>Philodinidae</taxon>
        <taxon>Rotaria</taxon>
    </lineage>
</organism>
<keyword evidence="4" id="KW-0560">Oxidoreductase</keyword>
<dbReference type="InterPro" id="IPR001128">
    <property type="entry name" value="Cyt_P450"/>
</dbReference>
<dbReference type="InterPro" id="IPR002401">
    <property type="entry name" value="Cyt_P450_E_grp-I"/>
</dbReference>
<keyword evidence="3 7" id="KW-0479">Metal-binding</keyword>
<protein>
    <recommendedName>
        <fullName evidence="10">SprT-like domain-containing protein</fullName>
    </recommendedName>
</protein>
<evidence type="ECO:0000256" key="5">
    <source>
        <dbReference type="ARBA" id="ARBA00023004"/>
    </source>
</evidence>
<dbReference type="Proteomes" id="UP000663823">
    <property type="component" value="Unassembled WGS sequence"/>
</dbReference>
<dbReference type="Gene3D" id="1.10.30.10">
    <property type="entry name" value="High mobility group box domain"/>
    <property type="match status" value="1"/>
</dbReference>
<dbReference type="EMBL" id="CAJOBE010000484">
    <property type="protein sequence ID" value="CAF3648643.1"/>
    <property type="molecule type" value="Genomic_DNA"/>
</dbReference>
<comment type="cofactor">
    <cofactor evidence="7">
        <name>heme</name>
        <dbReference type="ChEBI" id="CHEBI:30413"/>
    </cofactor>
</comment>
<dbReference type="InterPro" id="IPR036910">
    <property type="entry name" value="HMG_box_dom_sf"/>
</dbReference>
<dbReference type="Pfam" id="PF00505">
    <property type="entry name" value="HMG_box"/>
    <property type="match status" value="1"/>
</dbReference>
<feature type="domain" description="SprT-like" evidence="10">
    <location>
        <begin position="798"/>
        <end position="952"/>
    </location>
</feature>
<evidence type="ECO:0000256" key="6">
    <source>
        <dbReference type="ARBA" id="ARBA00023033"/>
    </source>
</evidence>
<proteinExistence type="inferred from homology"/>
<dbReference type="PANTHER" id="PTHR24291">
    <property type="entry name" value="CYTOCHROME P450 FAMILY 4"/>
    <property type="match status" value="1"/>
</dbReference>
<evidence type="ECO:0000256" key="3">
    <source>
        <dbReference type="ARBA" id="ARBA00022723"/>
    </source>
</evidence>
<dbReference type="Proteomes" id="UP000663889">
    <property type="component" value="Unassembled WGS sequence"/>
</dbReference>
<keyword evidence="9" id="KW-0812">Transmembrane</keyword>
<dbReference type="GO" id="GO:0005506">
    <property type="term" value="F:iron ion binding"/>
    <property type="evidence" value="ECO:0007669"/>
    <property type="project" value="InterPro"/>
</dbReference>
<dbReference type="GO" id="GO:0020037">
    <property type="term" value="F:heme binding"/>
    <property type="evidence" value="ECO:0007669"/>
    <property type="project" value="InterPro"/>
</dbReference>
<dbReference type="InterPro" id="IPR006640">
    <property type="entry name" value="SprT-like_domain"/>
</dbReference>
<dbReference type="GO" id="GO:0006974">
    <property type="term" value="P:DNA damage response"/>
    <property type="evidence" value="ECO:0007669"/>
    <property type="project" value="UniProtKB-ARBA"/>
</dbReference>
<dbReference type="Proteomes" id="UP000663874">
    <property type="component" value="Unassembled WGS sequence"/>
</dbReference>
<sequence length="1025" mass="119147">MLFSIFIIVVFLYVFYRLLKFWIFNPWRIHKDFWAQGIPGRYKPIIGEIFSIRRSILDDDPISRTIEMTKKFGSYYHVSFGPIARLVISDPLLIQGVLKTNTRCYHKSPIMRLVLGVILGSENLLMAEDNIHAQHRRLISPVFQHQNLNSMISLMIEITSNFLDKWLLNITNTTNKDNILIVDIHKEMTGLTLDIVTGCVFGSGLMKDEYIRETIYQGITKIFEDIGERTYNMIGIIPIINQLPLPSKRRIDKSKENIRHAVEHIIDERKKGFTKSACKGPDLLDLLLSAHGNDKTNKFTDEELFEEALTFVIAGHETTATLMTWTLYNLANNPDICHRLETEIDSILNDNEEITASTLSLLIYTELVLKETLRHNHPVSSLFRTAIEDNTLIASDGKHIHIKKGTDIFINLYMLHHSEEYWHEPFKFDPSRFDEHHHHHHHLDIYLPFSIGSRSCIGQHFAMLEAKIMLAVIIKRFRFELIPGQKHVPDMTITTRAQHNFTASSEIPCINLDDEELEKNLLPTINHNHTFTKEISKPIINAFTGKPISPNPWRKLCTKKIQHQIETHEIIPIEIISINSDINIKQPKHEKTVLQDQFNNKIVTRQSRRDMISNQRAIDSNNDDDQAFEQFLQEHQTPKVFEHEQNTPIRRRRKKRNNLKDFIDNSSSSSNENIKEHSLDIKTTANSLIHNDPLWQKLADVYTSEESDEKNHLLSANINLTIRLKSEIYTSDQSSSPTSSSSSSVKTDHRSLMKKDDQKNILFNFLESLSECISFEDKHPDAKPYFIRSAFKLKEKRQELANKLLAIFNQDVFSSQLSDKISVIWSGRLTATAGHCTTRRTTRTAVITLSHKVCDSPERCRDTLLHEMCHAAVTLIDGVMEHGHGPLWRQWARMVERCYPYLPLVSVKHTYDIIYKFIYRCIQCQHQVYRHSKSLNLDVDFCGKCMGRFQLIINHNQNETKQEKQTPKQTLNKYNLYVQENFQTMKQANPHLSTPQLMKQLSVEYKKRNEHPQFIDLPDLDRLKL</sequence>
<keyword evidence="9" id="KW-1133">Transmembrane helix</keyword>
<dbReference type="InterPro" id="IPR036396">
    <property type="entry name" value="Cyt_P450_sf"/>
</dbReference>
<dbReference type="SMART" id="SM00731">
    <property type="entry name" value="SprT"/>
    <property type="match status" value="1"/>
</dbReference>
<evidence type="ECO:0000259" key="10">
    <source>
        <dbReference type="SMART" id="SM00731"/>
    </source>
</evidence>
<evidence type="ECO:0000313" key="13">
    <source>
        <dbReference type="EMBL" id="CAF3648643.1"/>
    </source>
</evidence>
<evidence type="ECO:0000256" key="8">
    <source>
        <dbReference type="SAM" id="MobiDB-lite"/>
    </source>
</evidence>
<evidence type="ECO:0000256" key="2">
    <source>
        <dbReference type="ARBA" id="ARBA00022617"/>
    </source>
</evidence>
<evidence type="ECO:0000313" key="12">
    <source>
        <dbReference type="EMBL" id="CAF1058605.1"/>
    </source>
</evidence>
<feature type="region of interest" description="Disordered" evidence="8">
    <location>
        <begin position="639"/>
        <end position="675"/>
    </location>
</feature>
<feature type="transmembrane region" description="Helical" evidence="9">
    <location>
        <begin position="6"/>
        <end position="24"/>
    </location>
</feature>
<keyword evidence="6" id="KW-0503">Monooxygenase</keyword>
<comment type="similarity">
    <text evidence="1">Belongs to the cytochrome P450 family.</text>
</comment>
<dbReference type="InterPro" id="IPR050196">
    <property type="entry name" value="Cytochrome_P450_Monoox"/>
</dbReference>
<dbReference type="SUPFAM" id="SSF48264">
    <property type="entry name" value="Cytochrome P450"/>
    <property type="match status" value="1"/>
</dbReference>
<dbReference type="GO" id="GO:0016705">
    <property type="term" value="F:oxidoreductase activity, acting on paired donors, with incorporation or reduction of molecular oxygen"/>
    <property type="evidence" value="ECO:0007669"/>
    <property type="project" value="InterPro"/>
</dbReference>
<dbReference type="PRINTS" id="PR00385">
    <property type="entry name" value="P450"/>
</dbReference>
<evidence type="ECO:0000313" key="14">
    <source>
        <dbReference type="EMBL" id="CAF3755984.1"/>
    </source>
</evidence>
<keyword evidence="9" id="KW-0472">Membrane</keyword>
<dbReference type="GO" id="GO:0004497">
    <property type="term" value="F:monooxygenase activity"/>
    <property type="evidence" value="ECO:0007669"/>
    <property type="project" value="UniProtKB-KW"/>
</dbReference>
<dbReference type="Proteomes" id="UP000663882">
    <property type="component" value="Unassembled WGS sequence"/>
</dbReference>
<evidence type="ECO:0000256" key="7">
    <source>
        <dbReference type="PIRSR" id="PIRSR602401-1"/>
    </source>
</evidence>
<dbReference type="SUPFAM" id="SSF47095">
    <property type="entry name" value="HMG-box"/>
    <property type="match status" value="1"/>
</dbReference>
<feature type="region of interest" description="Disordered" evidence="8">
    <location>
        <begin position="731"/>
        <end position="752"/>
    </location>
</feature>
<evidence type="ECO:0000313" key="11">
    <source>
        <dbReference type="EMBL" id="CAF1025720.1"/>
    </source>
</evidence>
<reference evidence="12" key="1">
    <citation type="submission" date="2021-02" db="EMBL/GenBank/DDBJ databases">
        <authorList>
            <person name="Nowell W R."/>
        </authorList>
    </citation>
    <scope>NUCLEOTIDE SEQUENCE</scope>
</reference>
<keyword evidence="2 7" id="KW-0349">Heme</keyword>
<comment type="caution">
    <text evidence="12">The sequence shown here is derived from an EMBL/GenBank/DDBJ whole genome shotgun (WGS) entry which is preliminary data.</text>
</comment>
<dbReference type="AlphaFoldDB" id="A0A814KYM6"/>
<name>A0A814KYM6_9BILA</name>
<dbReference type="Pfam" id="PF10263">
    <property type="entry name" value="SprT-like"/>
    <property type="match status" value="1"/>
</dbReference>
<evidence type="ECO:0000256" key="1">
    <source>
        <dbReference type="ARBA" id="ARBA00010617"/>
    </source>
</evidence>
<evidence type="ECO:0000313" key="15">
    <source>
        <dbReference type="Proteomes" id="UP000663889"/>
    </source>
</evidence>
<dbReference type="InterPro" id="IPR017972">
    <property type="entry name" value="Cyt_P450_CS"/>
</dbReference>
<feature type="compositionally biased region" description="Low complexity" evidence="8">
    <location>
        <begin position="731"/>
        <end position="744"/>
    </location>
</feature>
<dbReference type="PRINTS" id="PR00463">
    <property type="entry name" value="EP450I"/>
</dbReference>
<dbReference type="PROSITE" id="PS00086">
    <property type="entry name" value="CYTOCHROME_P450"/>
    <property type="match status" value="1"/>
</dbReference>
<dbReference type="Pfam" id="PF00067">
    <property type="entry name" value="p450"/>
    <property type="match status" value="1"/>
</dbReference>
<dbReference type="Gene3D" id="1.10.630.10">
    <property type="entry name" value="Cytochrome P450"/>
    <property type="match status" value="1"/>
</dbReference>
<keyword evidence="5 7" id="KW-0408">Iron</keyword>
<feature type="binding site" description="axial binding residue" evidence="7">
    <location>
        <position position="456"/>
    </location>
    <ligand>
        <name>heme</name>
        <dbReference type="ChEBI" id="CHEBI:30413"/>
    </ligand>
    <ligandPart>
        <name>Fe</name>
        <dbReference type="ChEBI" id="CHEBI:18248"/>
    </ligandPart>
</feature>
<accession>A0A814KYM6</accession>
<dbReference type="EMBL" id="CAJOAX010001915">
    <property type="protein sequence ID" value="CAF3755984.1"/>
    <property type="molecule type" value="Genomic_DNA"/>
</dbReference>
<dbReference type="PANTHER" id="PTHR24291:SF50">
    <property type="entry name" value="BIFUNCTIONAL ALBAFLAVENONE MONOOXYGENASE_TERPENE SYNTHASE"/>
    <property type="match status" value="1"/>
</dbReference>
<dbReference type="EMBL" id="CAJNOU010000658">
    <property type="protein sequence ID" value="CAF1058605.1"/>
    <property type="molecule type" value="Genomic_DNA"/>
</dbReference>